<feature type="transmembrane region" description="Helical" evidence="1">
    <location>
        <begin position="363"/>
        <end position="380"/>
    </location>
</feature>
<dbReference type="PANTHER" id="PTHR40407">
    <property type="entry name" value="MEMBRANE PROTEIN-LIKE PROTEIN"/>
    <property type="match status" value="1"/>
</dbReference>
<dbReference type="EMBL" id="VFIY01000005">
    <property type="protein sequence ID" value="TPD61754.1"/>
    <property type="molecule type" value="Genomic_DNA"/>
</dbReference>
<feature type="transmembrane region" description="Helical" evidence="1">
    <location>
        <begin position="284"/>
        <end position="302"/>
    </location>
</feature>
<dbReference type="Pfam" id="PF07786">
    <property type="entry name" value="HGSNAT_cat"/>
    <property type="match status" value="1"/>
</dbReference>
<evidence type="ECO:0000313" key="4">
    <source>
        <dbReference type="Proteomes" id="UP000319148"/>
    </source>
</evidence>
<reference evidence="4" key="1">
    <citation type="submission" date="2019-06" db="EMBL/GenBank/DDBJ databases">
        <title>The complete genome of Emcibacter congregatus ZYLT.</title>
        <authorList>
            <person name="Zhao Z."/>
        </authorList>
    </citation>
    <scope>NUCLEOTIDE SEQUENCE [LARGE SCALE GENOMIC DNA]</scope>
    <source>
        <strain evidence="4">MCCC 1A06723</strain>
    </source>
</reference>
<accession>A0A501PP40</accession>
<gene>
    <name evidence="3" type="ORF">FIV46_05980</name>
</gene>
<name>A0A501PP40_9PROT</name>
<feature type="transmembrane region" description="Helical" evidence="1">
    <location>
        <begin position="65"/>
        <end position="86"/>
    </location>
</feature>
<comment type="caution">
    <text evidence="3">The sequence shown here is derived from an EMBL/GenBank/DDBJ whole genome shotgun (WGS) entry which is preliminary data.</text>
</comment>
<feature type="transmembrane region" description="Helical" evidence="1">
    <location>
        <begin position="98"/>
        <end position="119"/>
    </location>
</feature>
<keyword evidence="1" id="KW-1133">Transmembrane helix</keyword>
<dbReference type="InterPro" id="IPR012429">
    <property type="entry name" value="HGSNAT_cat"/>
</dbReference>
<dbReference type="Proteomes" id="UP000319148">
    <property type="component" value="Unassembled WGS sequence"/>
</dbReference>
<keyword evidence="4" id="KW-1185">Reference proteome</keyword>
<dbReference type="AlphaFoldDB" id="A0A501PP40"/>
<organism evidence="3 4">
    <name type="scientific">Emcibacter nanhaiensis</name>
    <dbReference type="NCBI Taxonomy" id="1505037"/>
    <lineage>
        <taxon>Bacteria</taxon>
        <taxon>Pseudomonadati</taxon>
        <taxon>Pseudomonadota</taxon>
        <taxon>Alphaproteobacteria</taxon>
        <taxon>Emcibacterales</taxon>
        <taxon>Emcibacteraceae</taxon>
        <taxon>Emcibacter</taxon>
    </lineage>
</organism>
<dbReference type="RefSeq" id="WP_139939442.1">
    <property type="nucleotide sequence ID" value="NZ_JBHSYP010000003.1"/>
</dbReference>
<feature type="transmembrane region" description="Helical" evidence="1">
    <location>
        <begin position="202"/>
        <end position="223"/>
    </location>
</feature>
<feature type="domain" description="Heparan-alpha-glucosaminide N-acetyltransferase catalytic" evidence="2">
    <location>
        <begin position="19"/>
        <end position="234"/>
    </location>
</feature>
<feature type="transmembrane region" description="Helical" evidence="1">
    <location>
        <begin position="235"/>
        <end position="255"/>
    </location>
</feature>
<keyword evidence="1" id="KW-0472">Membrane</keyword>
<proteinExistence type="predicted"/>
<evidence type="ECO:0000256" key="1">
    <source>
        <dbReference type="SAM" id="Phobius"/>
    </source>
</evidence>
<sequence length="400" mass="45172">MSETAAAAATAVSPAHRNRIISIDILRGIVMIIMALDHARDFYSPTLFAPEDPTATTGFYFFTRWITHFCAPTFVFLSGVSAWLYADARNAGKQDLALFLLSRGFWLIFIEIFVITYLWLFTYLGFTMQVIWAIGMSMIILAGLIFLPRAVIAVISLVVIFGHNLLDPIAPADFGTLGWLWTILHVPAFHPTQGGGPIGPFFFVYPLIPWFAVMALGYVMAPIFKAEPAVRNKKLITYGLAAIGLFLVLRGFNIYGNPYPWAEQARGDFYTALSFLNVEKYPPSLLYLCMTLGPALLLLPLLEKCTGKVGTVLGVYGKTPFLFYILHILFLHIGSAIWYQVAYGKSGVLFFMPSSWPEGFQPVLWKAYLAWAIVCILLYWPCKWFSDYRKAHKQWWLSYL</sequence>
<keyword evidence="1" id="KW-0812">Transmembrane</keyword>
<evidence type="ECO:0000259" key="2">
    <source>
        <dbReference type="Pfam" id="PF07786"/>
    </source>
</evidence>
<dbReference type="OrthoDB" id="508112at2"/>
<feature type="transmembrane region" description="Helical" evidence="1">
    <location>
        <begin position="322"/>
        <end position="343"/>
    </location>
</feature>
<feature type="transmembrane region" description="Helical" evidence="1">
    <location>
        <begin position="131"/>
        <end position="160"/>
    </location>
</feature>
<evidence type="ECO:0000313" key="3">
    <source>
        <dbReference type="EMBL" id="TPD61754.1"/>
    </source>
</evidence>
<protein>
    <submittedName>
        <fullName evidence="3">DUF1624 domain-containing protein</fullName>
    </submittedName>
</protein>
<dbReference type="PANTHER" id="PTHR40407:SF1">
    <property type="entry name" value="HEPARAN-ALPHA-GLUCOSAMINIDE N-ACETYLTRANSFERASE CATALYTIC DOMAIN-CONTAINING PROTEIN"/>
    <property type="match status" value="1"/>
</dbReference>